<dbReference type="EMBL" id="LFZN01000030">
    <property type="protein sequence ID" value="KXT03481.1"/>
    <property type="molecule type" value="Genomic_DNA"/>
</dbReference>
<proteinExistence type="predicted"/>
<organism evidence="1 2">
    <name type="scientific">Pseudocercospora eumusae</name>
    <dbReference type="NCBI Taxonomy" id="321146"/>
    <lineage>
        <taxon>Eukaryota</taxon>
        <taxon>Fungi</taxon>
        <taxon>Dikarya</taxon>
        <taxon>Ascomycota</taxon>
        <taxon>Pezizomycotina</taxon>
        <taxon>Dothideomycetes</taxon>
        <taxon>Dothideomycetidae</taxon>
        <taxon>Mycosphaerellales</taxon>
        <taxon>Mycosphaerellaceae</taxon>
        <taxon>Pseudocercospora</taxon>
    </lineage>
</organism>
<gene>
    <name evidence="1" type="ORF">AC578_1548</name>
</gene>
<name>A0A139HLV1_9PEZI</name>
<protein>
    <submittedName>
        <fullName evidence="1">Uncharacterized protein</fullName>
    </submittedName>
</protein>
<evidence type="ECO:0000313" key="1">
    <source>
        <dbReference type="EMBL" id="KXT03481.1"/>
    </source>
</evidence>
<reference evidence="1 2" key="1">
    <citation type="submission" date="2015-07" db="EMBL/GenBank/DDBJ databases">
        <title>Comparative genomics of the Sigatoka disease complex on banana suggests a link between parallel evolutionary changes in Pseudocercospora fijiensis and Pseudocercospora eumusae and increased virulence on the banana host.</title>
        <authorList>
            <person name="Chang T.-C."/>
            <person name="Salvucci A."/>
            <person name="Crous P.W."/>
            <person name="Stergiopoulos I."/>
        </authorList>
    </citation>
    <scope>NUCLEOTIDE SEQUENCE [LARGE SCALE GENOMIC DNA]</scope>
    <source>
        <strain evidence="1 2">CBS 114824</strain>
    </source>
</reference>
<evidence type="ECO:0000313" key="2">
    <source>
        <dbReference type="Proteomes" id="UP000070133"/>
    </source>
</evidence>
<comment type="caution">
    <text evidence="1">The sequence shown here is derived from an EMBL/GenBank/DDBJ whole genome shotgun (WGS) entry which is preliminary data.</text>
</comment>
<keyword evidence="2" id="KW-1185">Reference proteome</keyword>
<dbReference type="Proteomes" id="UP000070133">
    <property type="component" value="Unassembled WGS sequence"/>
</dbReference>
<accession>A0A139HLV1</accession>
<dbReference type="AlphaFoldDB" id="A0A139HLV1"/>
<sequence length="59" mass="6261">MKTTPEINTGHFFRTGSISVADQPQMNPAKYLGEPLLRPSRTQGGVGQMLFVGIGASLG</sequence>